<evidence type="ECO:0000259" key="7">
    <source>
        <dbReference type="Pfam" id="PF00999"/>
    </source>
</evidence>
<dbReference type="GO" id="GO:1902600">
    <property type="term" value="P:proton transmembrane transport"/>
    <property type="evidence" value="ECO:0007669"/>
    <property type="project" value="InterPro"/>
</dbReference>
<proteinExistence type="inferred from homology"/>
<feature type="transmembrane region" description="Helical" evidence="6">
    <location>
        <begin position="188"/>
        <end position="209"/>
    </location>
</feature>
<evidence type="ECO:0000256" key="6">
    <source>
        <dbReference type="SAM" id="Phobius"/>
    </source>
</evidence>
<feature type="transmembrane region" description="Helical" evidence="6">
    <location>
        <begin position="49"/>
        <end position="68"/>
    </location>
</feature>
<dbReference type="KEGG" id="hazt:108673688"/>
<dbReference type="InterPro" id="IPR051843">
    <property type="entry name" value="CPA1_transporter"/>
</dbReference>
<feature type="transmembrane region" description="Helical" evidence="6">
    <location>
        <begin position="113"/>
        <end position="134"/>
    </location>
</feature>
<dbReference type="OMA" id="QIRTISW"/>
<keyword evidence="4 6" id="KW-1133">Transmembrane helix</keyword>
<dbReference type="Pfam" id="PF00999">
    <property type="entry name" value="Na_H_Exchanger"/>
    <property type="match status" value="1"/>
</dbReference>
<dbReference type="Proteomes" id="UP000694843">
    <property type="component" value="Unplaced"/>
</dbReference>
<feature type="transmembrane region" description="Helical" evidence="6">
    <location>
        <begin position="80"/>
        <end position="101"/>
    </location>
</feature>
<evidence type="ECO:0000313" key="9">
    <source>
        <dbReference type="RefSeq" id="XP_018017037.1"/>
    </source>
</evidence>
<comment type="subcellular location">
    <subcellularLocation>
        <location evidence="1">Membrane</location>
        <topology evidence="1">Multi-pass membrane protein</topology>
    </subcellularLocation>
</comment>
<sequence length="225" mass="24327">MMGLFFGAAMGLICWVLPSKRKQGPSLRLSAMLLTAGLFIFFGSRKIEFFGGGALAVLTMGFVAAEGFRRQGWGDGDNPVGQHLIFVWGYFQPMLDGLIGAEMQLREMDLHTVGLGLAMLCISLTCRLVTTFYMTLGTGFNIKERIFVAIALIPKATVQITIGAMALEHAIRIGADEQEIALANQIRTISWVTILFAANIGAIVTTLSASKLLQSSCPPSHLNNV</sequence>
<evidence type="ECO:0000256" key="5">
    <source>
        <dbReference type="ARBA" id="ARBA00023136"/>
    </source>
</evidence>
<accession>A0A8B7NTJ6</accession>
<dbReference type="PANTHER" id="PTHR31102:SF1">
    <property type="entry name" value="CATION_H+ EXCHANGER DOMAIN-CONTAINING PROTEIN"/>
    <property type="match status" value="1"/>
</dbReference>
<dbReference type="GO" id="GO:0015297">
    <property type="term" value="F:antiporter activity"/>
    <property type="evidence" value="ECO:0007669"/>
    <property type="project" value="InterPro"/>
</dbReference>
<evidence type="ECO:0000256" key="1">
    <source>
        <dbReference type="ARBA" id="ARBA00004141"/>
    </source>
</evidence>
<evidence type="ECO:0000313" key="8">
    <source>
        <dbReference type="Proteomes" id="UP000694843"/>
    </source>
</evidence>
<evidence type="ECO:0000256" key="4">
    <source>
        <dbReference type="ARBA" id="ARBA00022989"/>
    </source>
</evidence>
<gene>
    <name evidence="9" type="primary">LOC108673688</name>
</gene>
<name>A0A8B7NTJ6_HYAAZ</name>
<dbReference type="InterPro" id="IPR006153">
    <property type="entry name" value="Cation/H_exchanger_TM"/>
</dbReference>
<feature type="domain" description="Cation/H+ exchanger transmembrane" evidence="7">
    <location>
        <begin position="3"/>
        <end position="201"/>
    </location>
</feature>
<dbReference type="OrthoDB" id="423807at2759"/>
<feature type="transmembrane region" description="Helical" evidence="6">
    <location>
        <begin position="26"/>
        <end position="42"/>
    </location>
</feature>
<evidence type="ECO:0000256" key="3">
    <source>
        <dbReference type="ARBA" id="ARBA00022692"/>
    </source>
</evidence>
<protein>
    <submittedName>
        <fullName evidence="9">Sodium/hydrogen exchanger 9B2</fullName>
    </submittedName>
</protein>
<evidence type="ECO:0000256" key="2">
    <source>
        <dbReference type="ARBA" id="ARBA00007367"/>
    </source>
</evidence>
<reference evidence="9" key="1">
    <citation type="submission" date="2025-08" db="UniProtKB">
        <authorList>
            <consortium name="RefSeq"/>
        </authorList>
    </citation>
    <scope>IDENTIFICATION</scope>
    <source>
        <tissue evidence="9">Whole organism</tissue>
    </source>
</reference>
<dbReference type="AlphaFoldDB" id="A0A8B7NTJ6"/>
<comment type="similarity">
    <text evidence="2">Belongs to the monovalent cation:proton antiporter 1 (CPA1) transporter (TC 2.A.36) family.</text>
</comment>
<organism evidence="8 9">
    <name type="scientific">Hyalella azteca</name>
    <name type="common">Amphipod</name>
    <dbReference type="NCBI Taxonomy" id="294128"/>
    <lineage>
        <taxon>Eukaryota</taxon>
        <taxon>Metazoa</taxon>
        <taxon>Ecdysozoa</taxon>
        <taxon>Arthropoda</taxon>
        <taxon>Crustacea</taxon>
        <taxon>Multicrustacea</taxon>
        <taxon>Malacostraca</taxon>
        <taxon>Eumalacostraca</taxon>
        <taxon>Peracarida</taxon>
        <taxon>Amphipoda</taxon>
        <taxon>Senticaudata</taxon>
        <taxon>Talitrida</taxon>
        <taxon>Talitroidea</taxon>
        <taxon>Hyalellidae</taxon>
        <taxon>Hyalella</taxon>
    </lineage>
</organism>
<keyword evidence="3 6" id="KW-0812">Transmembrane</keyword>
<dbReference type="GeneID" id="108673688"/>
<feature type="transmembrane region" description="Helical" evidence="6">
    <location>
        <begin position="146"/>
        <end position="167"/>
    </location>
</feature>
<dbReference type="PANTHER" id="PTHR31102">
    <property type="match status" value="1"/>
</dbReference>
<dbReference type="GO" id="GO:0016020">
    <property type="term" value="C:membrane"/>
    <property type="evidence" value="ECO:0007669"/>
    <property type="project" value="UniProtKB-SubCell"/>
</dbReference>
<dbReference type="RefSeq" id="XP_018017037.1">
    <property type="nucleotide sequence ID" value="XM_018161548.2"/>
</dbReference>
<keyword evidence="8" id="KW-1185">Reference proteome</keyword>
<keyword evidence="5 6" id="KW-0472">Membrane</keyword>